<dbReference type="InterPro" id="IPR000150">
    <property type="entry name" value="Cof"/>
</dbReference>
<dbReference type="InterPro" id="IPR023214">
    <property type="entry name" value="HAD_sf"/>
</dbReference>
<comment type="caution">
    <text evidence="1">The sequence shown here is derived from an EMBL/GenBank/DDBJ whole genome shotgun (WGS) entry which is preliminary data.</text>
</comment>
<dbReference type="RefSeq" id="WP_201330702.1">
    <property type="nucleotide sequence ID" value="NZ_BOCG01000157.1"/>
</dbReference>
<dbReference type="EMBL" id="BOCI01000431">
    <property type="protein sequence ID" value="GHW01770.1"/>
    <property type="molecule type" value="Genomic_DNA"/>
</dbReference>
<dbReference type="InterPro" id="IPR036412">
    <property type="entry name" value="HAD-like_sf"/>
</dbReference>
<organism evidence="1 2">
    <name type="scientific">Lactobacillus nasalidis</name>
    <dbReference type="NCBI Taxonomy" id="2797258"/>
    <lineage>
        <taxon>Bacteria</taxon>
        <taxon>Bacillati</taxon>
        <taxon>Bacillota</taxon>
        <taxon>Bacilli</taxon>
        <taxon>Lactobacillales</taxon>
        <taxon>Lactobacillaceae</taxon>
        <taxon>Lactobacillus</taxon>
    </lineage>
</organism>
<sequence>MIRLIATDMDGTWLNSKKEYDLDKFKRIMDLAGEKGVKFVIASGNQYENLVTRFPKEYLSQLYFVAENGAYVLKGREILNIVDLNSDEMATMRQIEHKYGQEHPTVWAGVNSAYSLKSYGEDFAKHLHLFYEKLQIVDDYESVEDRFFKFTVSTPVGESSAFAQQLKQEYPSLDMVAGSNAAVDISKLGMNKAVGLKLLGQRYNIPADEMVAFGDGGNDVAMLQYAGQSYATATALPEAKRAANGIIGSSDESAVQDKVLDLLEKQ</sequence>
<keyword evidence="2" id="KW-1185">Reference proteome</keyword>
<dbReference type="PANTHER" id="PTHR10000">
    <property type="entry name" value="PHOSPHOSERINE PHOSPHATASE"/>
    <property type="match status" value="1"/>
</dbReference>
<dbReference type="Gene3D" id="3.30.1240.10">
    <property type="match status" value="1"/>
</dbReference>
<dbReference type="SFLD" id="SFLDG01140">
    <property type="entry name" value="C2.B:_Phosphomannomutase_and_P"/>
    <property type="match status" value="1"/>
</dbReference>
<proteinExistence type="predicted"/>
<dbReference type="SFLD" id="SFLDS00003">
    <property type="entry name" value="Haloacid_Dehalogenase"/>
    <property type="match status" value="1"/>
</dbReference>
<evidence type="ECO:0000313" key="2">
    <source>
        <dbReference type="Proteomes" id="UP000616547"/>
    </source>
</evidence>
<gene>
    <name evidence="1" type="ORF">lacNasYZ03_14570</name>
</gene>
<reference evidence="2" key="1">
    <citation type="submission" date="2021-01" db="EMBL/GenBank/DDBJ databases">
        <title>Draft genome sequence of Nasalis larvatus strain YZ03.</title>
        <authorList>
            <person name="Suzuki-Hashido N."/>
            <person name="Tsuchida S."/>
            <person name="Hayakawa T."/>
        </authorList>
    </citation>
    <scope>NUCLEOTIDE SEQUENCE [LARGE SCALE GENOMIC DNA]</scope>
    <source>
        <strain evidence="2">YZ03</strain>
    </source>
</reference>
<dbReference type="SUPFAM" id="SSF56784">
    <property type="entry name" value="HAD-like"/>
    <property type="match status" value="1"/>
</dbReference>
<evidence type="ECO:0008006" key="3">
    <source>
        <dbReference type="Google" id="ProtNLM"/>
    </source>
</evidence>
<evidence type="ECO:0000313" key="1">
    <source>
        <dbReference type="EMBL" id="GHW01770.1"/>
    </source>
</evidence>
<name>A0ABQ3W8U7_9LACO</name>
<dbReference type="NCBIfam" id="TIGR01484">
    <property type="entry name" value="HAD-SF-IIB"/>
    <property type="match status" value="1"/>
</dbReference>
<dbReference type="InterPro" id="IPR006379">
    <property type="entry name" value="HAD-SF_hydro_IIB"/>
</dbReference>
<dbReference type="NCBIfam" id="TIGR00099">
    <property type="entry name" value="Cof-subfamily"/>
    <property type="match status" value="1"/>
</dbReference>
<dbReference type="Gene3D" id="3.40.50.1000">
    <property type="entry name" value="HAD superfamily/HAD-like"/>
    <property type="match status" value="1"/>
</dbReference>
<dbReference type="PANTHER" id="PTHR10000:SF53">
    <property type="entry name" value="5-AMINO-6-(5-PHOSPHO-D-RIBITYLAMINO)URACIL PHOSPHATASE YBJI-RELATED"/>
    <property type="match status" value="1"/>
</dbReference>
<dbReference type="Pfam" id="PF08282">
    <property type="entry name" value="Hydrolase_3"/>
    <property type="match status" value="1"/>
</dbReference>
<dbReference type="Proteomes" id="UP000616547">
    <property type="component" value="Unassembled WGS sequence"/>
</dbReference>
<protein>
    <recommendedName>
        <fullName evidence="3">Cof-type HAD-IIB family hydrolase</fullName>
    </recommendedName>
</protein>
<accession>A0ABQ3W8U7</accession>